<dbReference type="Proteomes" id="UP001500840">
    <property type="component" value="Unassembled WGS sequence"/>
</dbReference>
<evidence type="ECO:0000313" key="2">
    <source>
        <dbReference type="Proteomes" id="UP001500840"/>
    </source>
</evidence>
<proteinExistence type="predicted"/>
<evidence type="ECO:0000313" key="1">
    <source>
        <dbReference type="EMBL" id="GAA4465424.1"/>
    </source>
</evidence>
<dbReference type="EMBL" id="BAABGA010000074">
    <property type="protein sequence ID" value="GAA4465424.1"/>
    <property type="molecule type" value="Genomic_DNA"/>
</dbReference>
<keyword evidence="2" id="KW-1185">Reference proteome</keyword>
<accession>A0ABP8NGK1</accession>
<reference evidence="2" key="1">
    <citation type="journal article" date="2019" name="Int. J. Syst. Evol. Microbiol.">
        <title>The Global Catalogue of Microorganisms (GCM) 10K type strain sequencing project: providing services to taxonomists for standard genome sequencing and annotation.</title>
        <authorList>
            <consortium name="The Broad Institute Genomics Platform"/>
            <consortium name="The Broad Institute Genome Sequencing Center for Infectious Disease"/>
            <person name="Wu L."/>
            <person name="Ma J."/>
        </authorList>
    </citation>
    <scope>NUCLEOTIDE SEQUENCE [LARGE SCALE GENOMIC DNA]</scope>
    <source>
        <strain evidence="2">JCM 17759</strain>
    </source>
</reference>
<organism evidence="1 2">
    <name type="scientific">Novipirellula rosea</name>
    <dbReference type="NCBI Taxonomy" id="1031540"/>
    <lineage>
        <taxon>Bacteria</taxon>
        <taxon>Pseudomonadati</taxon>
        <taxon>Planctomycetota</taxon>
        <taxon>Planctomycetia</taxon>
        <taxon>Pirellulales</taxon>
        <taxon>Pirellulaceae</taxon>
        <taxon>Novipirellula</taxon>
    </lineage>
</organism>
<sequence length="165" mass="17405">MAGPSDLQRGAYAGKETKLYVNIGGTYAEPTWVEVTRARNVQRNRGPNLSDVEMHGAAETGAVPGYRAMKGSFEYARLKGTDTVWAALEAARDAGDIVDICHLNGPVTETASKGWRCPVLLGETSGSANGNDGVVDTIPFSKADAHKISDGSAVNYEPYSGTDPA</sequence>
<comment type="caution">
    <text evidence="1">The sequence shown here is derived from an EMBL/GenBank/DDBJ whole genome shotgun (WGS) entry which is preliminary data.</text>
</comment>
<gene>
    <name evidence="1" type="ORF">GCM10023156_53180</name>
</gene>
<dbReference type="RefSeq" id="WP_345326839.1">
    <property type="nucleotide sequence ID" value="NZ_BAABGA010000074.1"/>
</dbReference>
<name>A0ABP8NGK1_9BACT</name>
<protein>
    <submittedName>
        <fullName evidence="1">Uncharacterized protein</fullName>
    </submittedName>
</protein>